<evidence type="ECO:0000259" key="8">
    <source>
        <dbReference type="Pfam" id="PF19053"/>
    </source>
</evidence>
<evidence type="ECO:0000256" key="6">
    <source>
        <dbReference type="ARBA" id="ARBA00023136"/>
    </source>
</evidence>
<gene>
    <name evidence="9" type="primary">eccD</name>
    <name evidence="9" type="ORF">ACFYXQ_19230</name>
</gene>
<evidence type="ECO:0000256" key="4">
    <source>
        <dbReference type="ARBA" id="ARBA00022692"/>
    </source>
</evidence>
<feature type="transmembrane region" description="Helical" evidence="7">
    <location>
        <begin position="281"/>
        <end position="302"/>
    </location>
</feature>
<feature type="transmembrane region" description="Helical" evidence="7">
    <location>
        <begin position="197"/>
        <end position="219"/>
    </location>
</feature>
<feature type="transmembrane region" description="Helical" evidence="7">
    <location>
        <begin position="370"/>
        <end position="388"/>
    </location>
</feature>
<evidence type="ECO:0000256" key="7">
    <source>
        <dbReference type="SAM" id="Phobius"/>
    </source>
</evidence>
<evidence type="ECO:0000313" key="10">
    <source>
        <dbReference type="Proteomes" id="UP001601992"/>
    </source>
</evidence>
<keyword evidence="3" id="KW-1003">Cell membrane</keyword>
<dbReference type="InterPro" id="IPR044049">
    <property type="entry name" value="EccD_transm"/>
</dbReference>
<feature type="transmembrane region" description="Helical" evidence="7">
    <location>
        <begin position="164"/>
        <end position="185"/>
    </location>
</feature>
<dbReference type="InterPro" id="IPR024962">
    <property type="entry name" value="YukD-like"/>
</dbReference>
<evidence type="ECO:0000256" key="5">
    <source>
        <dbReference type="ARBA" id="ARBA00022989"/>
    </source>
</evidence>
<accession>A0ABW6S0T6</accession>
<dbReference type="NCBIfam" id="TIGR03920">
    <property type="entry name" value="T7SS_EccD"/>
    <property type="match status" value="1"/>
</dbReference>
<feature type="transmembrane region" description="Helical" evidence="7">
    <location>
        <begin position="448"/>
        <end position="467"/>
    </location>
</feature>
<comment type="caution">
    <text evidence="9">The sequence shown here is derived from an EMBL/GenBank/DDBJ whole genome shotgun (WGS) entry which is preliminary data.</text>
</comment>
<evidence type="ECO:0000256" key="1">
    <source>
        <dbReference type="ARBA" id="ARBA00004651"/>
    </source>
</evidence>
<keyword evidence="5 7" id="KW-1133">Transmembrane helix</keyword>
<evidence type="ECO:0000256" key="2">
    <source>
        <dbReference type="ARBA" id="ARBA00006162"/>
    </source>
</evidence>
<dbReference type="EMBL" id="JBIAQY010000006">
    <property type="protein sequence ID" value="MFF3569912.1"/>
    <property type="molecule type" value="Genomic_DNA"/>
</dbReference>
<dbReference type="InterPro" id="IPR006707">
    <property type="entry name" value="T7SS_EccD"/>
</dbReference>
<proteinExistence type="inferred from homology"/>
<feature type="transmembrane region" description="Helical" evidence="7">
    <location>
        <begin position="487"/>
        <end position="507"/>
    </location>
</feature>
<keyword evidence="10" id="KW-1185">Reference proteome</keyword>
<dbReference type="Proteomes" id="UP001601992">
    <property type="component" value="Unassembled WGS sequence"/>
</dbReference>
<dbReference type="Pfam" id="PF19053">
    <property type="entry name" value="EccD"/>
    <property type="match status" value="1"/>
</dbReference>
<evidence type="ECO:0000256" key="3">
    <source>
        <dbReference type="ARBA" id="ARBA00022475"/>
    </source>
</evidence>
<feature type="transmembrane region" description="Helical" evidence="7">
    <location>
        <begin position="252"/>
        <end position="275"/>
    </location>
</feature>
<feature type="transmembrane region" description="Helical" evidence="7">
    <location>
        <begin position="420"/>
        <end position="442"/>
    </location>
</feature>
<dbReference type="RefSeq" id="WP_040832676.1">
    <property type="nucleotide sequence ID" value="NZ_JBIAQY010000006.1"/>
</dbReference>
<name>A0ABW6S0T6_9NOCA</name>
<dbReference type="PIRSF" id="PIRSF017804">
    <property type="entry name" value="Secretion_EccD1"/>
    <property type="match status" value="1"/>
</dbReference>
<feature type="transmembrane region" description="Helical" evidence="7">
    <location>
        <begin position="138"/>
        <end position="158"/>
    </location>
</feature>
<keyword evidence="6 7" id="KW-0472">Membrane</keyword>
<comment type="subcellular location">
    <subcellularLocation>
        <location evidence="1">Cell membrane</location>
        <topology evidence="1">Multi-pass membrane protein</topology>
    </subcellularLocation>
</comment>
<feature type="transmembrane region" description="Helical" evidence="7">
    <location>
        <begin position="394"/>
        <end position="413"/>
    </location>
</feature>
<sequence length="510" mass="52925">MSTAYAPAPAQAQASAEVARARIAIMVASYQVDVVVPTKFTIETYIDDLLDVLASSIDDDTVDFTPPSGQWSLARPGEPPMPRWRSLADHDIVDGAVLMLSVVETAEMFTPVVEDITDALARINEREFAEFDAETAKIAGLTVLVAGSVATAAMLSLSWSRSGSLGWCGLPALLLGAVCWAAALITGRRHAAPALCLGLSLTALPLLFAGGAMLVPSAYERPGGFAAANVAAGAAVAAVAAATMMRLTRRGIATLMTVTVLGAMVTVLAFPLAYVDISVGQVAGGAAFVGLVGLTMAPRLAVAAARIRPPDLPDPGNEVAPATLADIFDTESAREMDQGHDPADDPEFRYQHSESGIEGRARLAVTSLRGLIAAMSVLLPTAAVLSAAASPGGIREIVLAAAVAGILVLRARWHPDRVQALSLLAAAVATVAGVGFVLMGAYDSAPARLLVAVVVILAAGTGCLAAMKLPDKRLSPVTRRVVDLIEYTFILIIPIIAFWIMGVYTAMRAI</sequence>
<dbReference type="Pfam" id="PF08817">
    <property type="entry name" value="YukD"/>
    <property type="match status" value="1"/>
</dbReference>
<organism evidence="9 10">
    <name type="scientific">Nocardia jiangxiensis</name>
    <dbReference type="NCBI Taxonomy" id="282685"/>
    <lineage>
        <taxon>Bacteria</taxon>
        <taxon>Bacillati</taxon>
        <taxon>Actinomycetota</taxon>
        <taxon>Actinomycetes</taxon>
        <taxon>Mycobacteriales</taxon>
        <taxon>Nocardiaceae</taxon>
        <taxon>Nocardia</taxon>
    </lineage>
</organism>
<comment type="similarity">
    <text evidence="2">Belongs to the EccD/Snm4 family.</text>
</comment>
<dbReference type="Gene3D" id="3.10.20.90">
    <property type="entry name" value="Phosphatidylinositol 3-kinase Catalytic Subunit, Chain A, domain 1"/>
    <property type="match status" value="1"/>
</dbReference>
<evidence type="ECO:0000313" key="9">
    <source>
        <dbReference type="EMBL" id="MFF3569912.1"/>
    </source>
</evidence>
<keyword evidence="4 7" id="KW-0812">Transmembrane</keyword>
<reference evidence="9 10" key="1">
    <citation type="submission" date="2024-10" db="EMBL/GenBank/DDBJ databases">
        <title>The Natural Products Discovery Center: Release of the First 8490 Sequenced Strains for Exploring Actinobacteria Biosynthetic Diversity.</title>
        <authorList>
            <person name="Kalkreuter E."/>
            <person name="Kautsar S.A."/>
            <person name="Yang D."/>
            <person name="Bader C.D."/>
            <person name="Teijaro C.N."/>
            <person name="Fluegel L."/>
            <person name="Davis C.M."/>
            <person name="Simpson J.R."/>
            <person name="Lauterbach L."/>
            <person name="Steele A.D."/>
            <person name="Gui C."/>
            <person name="Meng S."/>
            <person name="Li G."/>
            <person name="Viehrig K."/>
            <person name="Ye F."/>
            <person name="Su P."/>
            <person name="Kiefer A.F."/>
            <person name="Nichols A."/>
            <person name="Cepeda A.J."/>
            <person name="Yan W."/>
            <person name="Fan B."/>
            <person name="Jiang Y."/>
            <person name="Adhikari A."/>
            <person name="Zheng C.-J."/>
            <person name="Schuster L."/>
            <person name="Cowan T.M."/>
            <person name="Smanski M.J."/>
            <person name="Chevrette M.G."/>
            <person name="De Carvalho L.P.S."/>
            <person name="Shen B."/>
        </authorList>
    </citation>
    <scope>NUCLEOTIDE SEQUENCE [LARGE SCALE GENOMIC DNA]</scope>
    <source>
        <strain evidence="9 10">NPDC002593</strain>
    </source>
</reference>
<protein>
    <submittedName>
        <fullName evidence="9">Type VII secretion integral membrane protein EccD</fullName>
    </submittedName>
</protein>
<feature type="domain" description="EccD-like transmembrane" evidence="8">
    <location>
        <begin position="142"/>
        <end position="510"/>
    </location>
</feature>
<feature type="transmembrane region" description="Helical" evidence="7">
    <location>
        <begin position="225"/>
        <end position="245"/>
    </location>
</feature>